<gene>
    <name evidence="2" type="ORF">MYCIT1_LOCUS2612</name>
</gene>
<accession>A0AAD2JUV9</accession>
<proteinExistence type="predicted"/>
<comment type="caution">
    <text evidence="2">The sequence shown here is derived from an EMBL/GenBank/DDBJ whole genome shotgun (WGS) entry which is preliminary data.</text>
</comment>
<dbReference type="EMBL" id="CAVNYO010000037">
    <property type="protein sequence ID" value="CAK5263259.1"/>
    <property type="molecule type" value="Genomic_DNA"/>
</dbReference>
<evidence type="ECO:0000256" key="1">
    <source>
        <dbReference type="SAM" id="MobiDB-lite"/>
    </source>
</evidence>
<reference evidence="2" key="1">
    <citation type="submission" date="2023-11" db="EMBL/GenBank/DDBJ databases">
        <authorList>
            <person name="De Vega J J."/>
            <person name="De Vega J J."/>
        </authorList>
    </citation>
    <scope>NUCLEOTIDE SEQUENCE</scope>
</reference>
<feature type="region of interest" description="Disordered" evidence="1">
    <location>
        <begin position="288"/>
        <end position="320"/>
    </location>
</feature>
<sequence length="503" mass="55013">MTGSSGQQFLLLIENSSLLAGYWRPLRTQYLPNFIQQLRGAHPSCPVPAVSLTRPRRQNSRVVQEKIFVAASRPSPFDLAPNPRQSSNLEADLTELQFNYDSDNALAIAHIRYAAQFLACQSARAVRHLIIVAATCPLDYGGEGPDPWQQLARSLRKERVHIHLALTSHLRTSPFIGLFEQAKQEQHTEEPLWLQTYSTDFLFRVCVPLEPAVHLSSASKTSETSQHLPSDMYTTKALTDPCADPPSIVAKLQQVHGLTKKKVYGAKPVQPPFIKDDHRPTRRSVTLRPIDLPPETSPAPLLTRRTKPGPSVVPPGKPASTWQSAIANTTSSCQMGLWQDDPVSNMLPSAVDWLSPPSDMFLPLDAANMQLQSYPYFDDLPSPNETLSPVSGTSSPPFPISPIDPPRSGLYGITAAGDMDAADLHHQLHYDTQQMAYSPLIQAHRPANAVSPVPRLAGCPPTSISASHGLCPRQRIEPAVNTAAFHLDTPPHAGLSSLSGWAG</sequence>
<evidence type="ECO:0000313" key="2">
    <source>
        <dbReference type="EMBL" id="CAK5263259.1"/>
    </source>
</evidence>
<dbReference type="Proteomes" id="UP001295794">
    <property type="component" value="Unassembled WGS sequence"/>
</dbReference>
<keyword evidence="3" id="KW-1185">Reference proteome</keyword>
<evidence type="ECO:0000313" key="3">
    <source>
        <dbReference type="Proteomes" id="UP001295794"/>
    </source>
</evidence>
<name>A0AAD2JUV9_9AGAR</name>
<dbReference type="AlphaFoldDB" id="A0AAD2JUV9"/>
<organism evidence="2 3">
    <name type="scientific">Mycena citricolor</name>
    <dbReference type="NCBI Taxonomy" id="2018698"/>
    <lineage>
        <taxon>Eukaryota</taxon>
        <taxon>Fungi</taxon>
        <taxon>Dikarya</taxon>
        <taxon>Basidiomycota</taxon>
        <taxon>Agaricomycotina</taxon>
        <taxon>Agaricomycetes</taxon>
        <taxon>Agaricomycetidae</taxon>
        <taxon>Agaricales</taxon>
        <taxon>Marasmiineae</taxon>
        <taxon>Mycenaceae</taxon>
        <taxon>Mycena</taxon>
    </lineage>
</organism>
<protein>
    <submittedName>
        <fullName evidence="2">Uncharacterized protein</fullName>
    </submittedName>
</protein>